<proteinExistence type="predicted"/>
<evidence type="ECO:0000313" key="1">
    <source>
        <dbReference type="EMBL" id="TWU58631.1"/>
    </source>
</evidence>
<evidence type="ECO:0000313" key="2">
    <source>
        <dbReference type="Proteomes" id="UP000318288"/>
    </source>
</evidence>
<protein>
    <recommendedName>
        <fullName evidence="3">Cellulose-binding protein</fullName>
    </recommendedName>
</protein>
<dbReference type="AlphaFoldDB" id="A0A5C6FGA6"/>
<dbReference type="OrthoDB" id="7783360at2"/>
<accession>A0A5C6FGA6</accession>
<keyword evidence="2" id="KW-1185">Reference proteome</keyword>
<reference evidence="1 2" key="1">
    <citation type="submission" date="2019-02" db="EMBL/GenBank/DDBJ databases">
        <title>Deep-cultivation of Planctomycetes and their phenomic and genomic characterization uncovers novel biology.</title>
        <authorList>
            <person name="Wiegand S."/>
            <person name="Jogler M."/>
            <person name="Boedeker C."/>
            <person name="Pinto D."/>
            <person name="Vollmers J."/>
            <person name="Rivas-Marin E."/>
            <person name="Kohn T."/>
            <person name="Peeters S.H."/>
            <person name="Heuer A."/>
            <person name="Rast P."/>
            <person name="Oberbeckmann S."/>
            <person name="Bunk B."/>
            <person name="Jeske O."/>
            <person name="Meyerdierks A."/>
            <person name="Storesund J.E."/>
            <person name="Kallscheuer N."/>
            <person name="Luecker S."/>
            <person name="Lage O.M."/>
            <person name="Pohl T."/>
            <person name="Merkel B.J."/>
            <person name="Hornburger P."/>
            <person name="Mueller R.-W."/>
            <person name="Bruemmer F."/>
            <person name="Labrenz M."/>
            <person name="Spormann A.M."/>
            <person name="Op Den Camp H."/>
            <person name="Overmann J."/>
            <person name="Amann R."/>
            <person name="Jetten M.S.M."/>
            <person name="Mascher T."/>
            <person name="Medema M.H."/>
            <person name="Devos D.P."/>
            <person name="Kaster A.-K."/>
            <person name="Ovreas L."/>
            <person name="Rohde M."/>
            <person name="Galperin M.Y."/>
            <person name="Jogler C."/>
        </authorList>
    </citation>
    <scope>NUCLEOTIDE SEQUENCE [LARGE SCALE GENOMIC DNA]</scope>
    <source>
        <strain evidence="1 2">Poly51</strain>
    </source>
</reference>
<dbReference type="RefSeq" id="WP_146455666.1">
    <property type="nucleotide sequence ID" value="NZ_SJPW01000002.1"/>
</dbReference>
<comment type="caution">
    <text evidence="1">The sequence shown here is derived from an EMBL/GenBank/DDBJ whole genome shotgun (WGS) entry which is preliminary data.</text>
</comment>
<name>A0A5C6FGA6_9BACT</name>
<evidence type="ECO:0008006" key="3">
    <source>
        <dbReference type="Google" id="ProtNLM"/>
    </source>
</evidence>
<organism evidence="1 2">
    <name type="scientific">Rubripirellula tenax</name>
    <dbReference type="NCBI Taxonomy" id="2528015"/>
    <lineage>
        <taxon>Bacteria</taxon>
        <taxon>Pseudomonadati</taxon>
        <taxon>Planctomycetota</taxon>
        <taxon>Planctomycetia</taxon>
        <taxon>Pirellulales</taxon>
        <taxon>Pirellulaceae</taxon>
        <taxon>Rubripirellula</taxon>
    </lineage>
</organism>
<dbReference type="EMBL" id="SJPW01000002">
    <property type="protein sequence ID" value="TWU58631.1"/>
    <property type="molecule type" value="Genomic_DNA"/>
</dbReference>
<dbReference type="Proteomes" id="UP000318288">
    <property type="component" value="Unassembled WGS sequence"/>
</dbReference>
<gene>
    <name evidence="1" type="ORF">Poly51_14100</name>
</gene>
<sequence>MLGLVATAADRDELLKSAAGINFSGPTDYASELPFVDVFRTSRKWISQTEGAGWGQGPELELDPSGYVTRLAKDAWAETPVCNIESGRYPSGIYTLMHDGSGRIEIGGAGSITKQNGPGNFSVKVDASRGPIWVRIREVEPGNHIHNIRLVMPGFEGVYQDNPWRPDFLAMWSLMKAFRSMDWQHTNNSTITNADDFPSMDDANWTEHGLPLEVICDFANRTNQSPWVCVPHLATDEAVRHMATVIHESLDRGQCIVVEYSNEVWNGQFSQCHHVQERGVELKLAAKSWEAGWSYTGKRSIEVFKIFEDVFGGAERLIRVLPSQSANAYVAGQIVQAALKDGEADAIAIAPYMGMNVFPEKIDETLALGVDGIFEKARREILPETIGHIRDNYRVAEQNGLALMAYEAGQHFVGIGAAMDNEKLTKLLHDVNSDDRMGDLYRDYLAAWQDNHGRLICLFASTGTWSKYGSWGLTQFADEDSESSPKLKAVLDWAGTTQ</sequence>